<proteinExistence type="predicted"/>
<gene>
    <name evidence="7" type="ORF">K452DRAFT_293746</name>
</gene>
<dbReference type="SUPFAM" id="SSF52151">
    <property type="entry name" value="FabD/lysophospholipase-like"/>
    <property type="match status" value="2"/>
</dbReference>
<evidence type="ECO:0000256" key="4">
    <source>
        <dbReference type="PROSITE-ProRule" id="PRU01161"/>
    </source>
</evidence>
<dbReference type="CDD" id="cd07216">
    <property type="entry name" value="Pat17_PNPLA8_PNPLA9_like3"/>
    <property type="match status" value="1"/>
</dbReference>
<name>A0A6A6BTI4_9PEZI</name>
<feature type="active site" description="Nucleophile" evidence="4">
    <location>
        <position position="74"/>
    </location>
</feature>
<feature type="domain" description="PNPLA" evidence="6">
    <location>
        <begin position="20"/>
        <end position="334"/>
    </location>
</feature>
<keyword evidence="1 4" id="KW-0378">Hydrolase</keyword>
<dbReference type="EMBL" id="ML995474">
    <property type="protein sequence ID" value="KAF2147300.1"/>
    <property type="molecule type" value="Genomic_DNA"/>
</dbReference>
<feature type="region of interest" description="Disordered" evidence="5">
    <location>
        <begin position="495"/>
        <end position="518"/>
    </location>
</feature>
<evidence type="ECO:0000256" key="1">
    <source>
        <dbReference type="ARBA" id="ARBA00022801"/>
    </source>
</evidence>
<dbReference type="GO" id="GO:0016042">
    <property type="term" value="P:lipid catabolic process"/>
    <property type="evidence" value="ECO:0007669"/>
    <property type="project" value="UniProtKB-UniRule"/>
</dbReference>
<reference evidence="7" key="1">
    <citation type="journal article" date="2020" name="Stud. Mycol.">
        <title>101 Dothideomycetes genomes: a test case for predicting lifestyles and emergence of pathogens.</title>
        <authorList>
            <person name="Haridas S."/>
            <person name="Albert R."/>
            <person name="Binder M."/>
            <person name="Bloem J."/>
            <person name="Labutti K."/>
            <person name="Salamov A."/>
            <person name="Andreopoulos B."/>
            <person name="Baker S."/>
            <person name="Barry K."/>
            <person name="Bills G."/>
            <person name="Bluhm B."/>
            <person name="Cannon C."/>
            <person name="Castanera R."/>
            <person name="Culley D."/>
            <person name="Daum C."/>
            <person name="Ezra D."/>
            <person name="Gonzalez J."/>
            <person name="Henrissat B."/>
            <person name="Kuo A."/>
            <person name="Liang C."/>
            <person name="Lipzen A."/>
            <person name="Lutzoni F."/>
            <person name="Magnuson J."/>
            <person name="Mondo S."/>
            <person name="Nolan M."/>
            <person name="Ohm R."/>
            <person name="Pangilinan J."/>
            <person name="Park H.-J."/>
            <person name="Ramirez L."/>
            <person name="Alfaro M."/>
            <person name="Sun H."/>
            <person name="Tritt A."/>
            <person name="Yoshinaga Y."/>
            <person name="Zwiers L.-H."/>
            <person name="Turgeon B."/>
            <person name="Goodwin S."/>
            <person name="Spatafora J."/>
            <person name="Crous P."/>
            <person name="Grigoriev I."/>
        </authorList>
    </citation>
    <scope>NUCLEOTIDE SEQUENCE</scope>
    <source>
        <strain evidence="7">CBS 121167</strain>
    </source>
</reference>
<dbReference type="AlphaFoldDB" id="A0A6A6BTI4"/>
<feature type="short sequence motif" description="GXGXXG" evidence="4">
    <location>
        <begin position="24"/>
        <end position="29"/>
    </location>
</feature>
<dbReference type="GO" id="GO:0016020">
    <property type="term" value="C:membrane"/>
    <property type="evidence" value="ECO:0007669"/>
    <property type="project" value="TreeGrafter"/>
</dbReference>
<organism evidence="7 8">
    <name type="scientific">Aplosporella prunicola CBS 121167</name>
    <dbReference type="NCBI Taxonomy" id="1176127"/>
    <lineage>
        <taxon>Eukaryota</taxon>
        <taxon>Fungi</taxon>
        <taxon>Dikarya</taxon>
        <taxon>Ascomycota</taxon>
        <taxon>Pezizomycotina</taxon>
        <taxon>Dothideomycetes</taxon>
        <taxon>Dothideomycetes incertae sedis</taxon>
        <taxon>Botryosphaeriales</taxon>
        <taxon>Aplosporellaceae</taxon>
        <taxon>Aplosporella</taxon>
    </lineage>
</organism>
<feature type="short sequence motif" description="DGA/G" evidence="4">
    <location>
        <begin position="321"/>
        <end position="323"/>
    </location>
</feature>
<dbReference type="PANTHER" id="PTHR24185:SF1">
    <property type="entry name" value="CALCIUM-INDEPENDENT PHOSPHOLIPASE A2-GAMMA"/>
    <property type="match status" value="1"/>
</dbReference>
<sequence>MQSPPNFDSSRPAHAPLRLLSLDGGGVRGLSSLMILGELMENIAQEEKRLGKRAINDDTLLKPCDYFDLIGGTSTGGIIAVLLGRLRQDVPSCIKIYTRLAKEIFKRDRSIHISGLKIPIGPTRFSGKVLESAIKRALRDLGYDENELMWDDSLFEEVVEPVSQGKENNIWTNSSRDLDSTNDPSHSLAVPDKKEAAKRDQPGINAGFAEGDASVTIRSPNDFSDLGSTTNISVNDSKAHWDKSTWRVHQDSSVRRKANRGGCRAFVVSALKNALGLPHILATYDPNDRTTRIWEALRATSAAPTFFEEMTFGTPHVTYLDGGMGYNNPCSEVDYAAKSIWEGRTIGMIASIGTGIQTIPSVKKIALWLPFGLGTDISLASALASMAMSTARVDNEMQRTYYGKDTRYFRFDVDGGLENISLEQWMKEDEMATLTNQYMRDPYQIRRARQFGKTMTKLSVLPPNFEIDALHFRVGINGRGIFDGEYMQKEVGFETDKSTESDASSPLENNNGPIVHRIQPRGRGNAIVDKDTGRFRQVRPVFLKPNINNEDREPAVLNCLRCENTCLRAIRTGIPPGIYKVKWIVSHQESEYSPPVNVIFSVGKPFDPTVYLDRFVDVRISPDIATVLLRPDAVRVRLGRRRYEAKKNKGWYEIEGDNLVEVDLEGALGFMINTKWEEDFVLGGWSFGGVRLEPVFEDPHGKI</sequence>
<dbReference type="GO" id="GO:0019369">
    <property type="term" value="P:arachidonate metabolic process"/>
    <property type="evidence" value="ECO:0007669"/>
    <property type="project" value="TreeGrafter"/>
</dbReference>
<evidence type="ECO:0000256" key="2">
    <source>
        <dbReference type="ARBA" id="ARBA00022963"/>
    </source>
</evidence>
<dbReference type="PANTHER" id="PTHR24185">
    <property type="entry name" value="CALCIUM-INDEPENDENT PHOSPHOLIPASE A2-GAMMA"/>
    <property type="match status" value="1"/>
</dbReference>
<evidence type="ECO:0000259" key="6">
    <source>
        <dbReference type="PROSITE" id="PS51635"/>
    </source>
</evidence>
<keyword evidence="2 4" id="KW-0442">Lipid degradation</keyword>
<dbReference type="OrthoDB" id="1658288at2759"/>
<dbReference type="InterPro" id="IPR002641">
    <property type="entry name" value="PNPLA_dom"/>
</dbReference>
<feature type="active site" description="Proton acceptor" evidence="4">
    <location>
        <position position="321"/>
    </location>
</feature>
<evidence type="ECO:0000313" key="7">
    <source>
        <dbReference type="EMBL" id="KAF2147300.1"/>
    </source>
</evidence>
<dbReference type="Pfam" id="PF01734">
    <property type="entry name" value="Patatin"/>
    <property type="match status" value="1"/>
</dbReference>
<dbReference type="Proteomes" id="UP000799438">
    <property type="component" value="Unassembled WGS sequence"/>
</dbReference>
<dbReference type="RefSeq" id="XP_033403008.1">
    <property type="nucleotide sequence ID" value="XM_033541615.1"/>
</dbReference>
<evidence type="ECO:0000256" key="5">
    <source>
        <dbReference type="SAM" id="MobiDB-lite"/>
    </source>
</evidence>
<feature type="short sequence motif" description="GXSXG" evidence="4">
    <location>
        <begin position="72"/>
        <end position="76"/>
    </location>
</feature>
<dbReference type="PROSITE" id="PS51635">
    <property type="entry name" value="PNPLA"/>
    <property type="match status" value="1"/>
</dbReference>
<dbReference type="GeneID" id="54299111"/>
<dbReference type="InterPro" id="IPR016035">
    <property type="entry name" value="Acyl_Trfase/lysoPLipase"/>
</dbReference>
<dbReference type="GO" id="GO:0046486">
    <property type="term" value="P:glycerolipid metabolic process"/>
    <property type="evidence" value="ECO:0007669"/>
    <property type="project" value="UniProtKB-ARBA"/>
</dbReference>
<protein>
    <recommendedName>
        <fullName evidence="6">PNPLA domain-containing protein</fullName>
    </recommendedName>
</protein>
<feature type="compositionally biased region" description="Basic and acidic residues" evidence="5">
    <location>
        <begin position="191"/>
        <end position="201"/>
    </location>
</feature>
<evidence type="ECO:0000256" key="3">
    <source>
        <dbReference type="ARBA" id="ARBA00023098"/>
    </source>
</evidence>
<evidence type="ECO:0000313" key="8">
    <source>
        <dbReference type="Proteomes" id="UP000799438"/>
    </source>
</evidence>
<accession>A0A6A6BTI4</accession>
<feature type="region of interest" description="Disordered" evidence="5">
    <location>
        <begin position="166"/>
        <end position="208"/>
    </location>
</feature>
<feature type="compositionally biased region" description="Polar residues" evidence="5">
    <location>
        <begin position="501"/>
        <end position="512"/>
    </location>
</feature>
<feature type="compositionally biased region" description="Polar residues" evidence="5">
    <location>
        <begin position="166"/>
        <end position="185"/>
    </location>
</feature>
<dbReference type="GO" id="GO:0047499">
    <property type="term" value="F:calcium-independent phospholipase A2 activity"/>
    <property type="evidence" value="ECO:0007669"/>
    <property type="project" value="TreeGrafter"/>
</dbReference>
<keyword evidence="8" id="KW-1185">Reference proteome</keyword>
<keyword evidence="3 4" id="KW-0443">Lipid metabolism</keyword>
<dbReference type="Gene3D" id="3.40.1090.10">
    <property type="entry name" value="Cytosolic phospholipase A2 catalytic domain"/>
    <property type="match status" value="1"/>
</dbReference>